<evidence type="ECO:0000259" key="3">
    <source>
        <dbReference type="Pfam" id="PF00675"/>
    </source>
</evidence>
<evidence type="ECO:0000256" key="2">
    <source>
        <dbReference type="RuleBase" id="RU004447"/>
    </source>
</evidence>
<dbReference type="GO" id="GO:0006508">
    <property type="term" value="P:proteolysis"/>
    <property type="evidence" value="ECO:0007669"/>
    <property type="project" value="InterPro"/>
</dbReference>
<sequence>MHKIFTLKNGLRVVMDRIDGVNSVSVGVMIQNGSRNESLKLNGISHFIEHMFFKGTYNRPAKKIAEEIENVGGQINAFTSKEATCYYIKALSTHLDISLDILSDMLLNSKFDEDDIEKEKGVVIEEINMNEDNPEDVLDNIHSKASFEENSLSYPILGTIEKIRSLTRKDIIDFIEEKYTPYNSVISICGKFDEEEVIKLVEKYFAKWESKKVYTPEYEGTEIKSNSVFIKKEIEQLHIGLGIQGLPFEDERGYALVLLNNILGGGASSILFQKVREELGLCYSIYSYPQPFKKAGIVNIYVGLSKEYADKALKVIKREIENFVQNGITDEELKINKEKIKASYILGLESTSSKMFANAKSLLFRNKIRTEEDVIKKVDNISKEDIEYVLKNCFGKGIINTAYVGPEVDVDYLDSCIYKDTEAYDNSRKTNKFKL</sequence>
<dbReference type="RefSeq" id="WP_055206462.1">
    <property type="nucleotide sequence ID" value="NZ_CZBO01000001.1"/>
</dbReference>
<dbReference type="Gene3D" id="3.30.830.10">
    <property type="entry name" value="Metalloenzyme, LuxS/M16 peptidase-like"/>
    <property type="match status" value="2"/>
</dbReference>
<dbReference type="SUPFAM" id="SSF63411">
    <property type="entry name" value="LuxS/MPP-like metallohydrolase"/>
    <property type="match status" value="2"/>
</dbReference>
<dbReference type="EC" id="3.4.24.55" evidence="5"/>
<name>A0A174QGW0_9CLOT</name>
<accession>A0A174QGW0</accession>
<dbReference type="GO" id="GO:0004222">
    <property type="term" value="F:metalloendopeptidase activity"/>
    <property type="evidence" value="ECO:0007669"/>
    <property type="project" value="UniProtKB-EC"/>
</dbReference>
<keyword evidence="5" id="KW-0378">Hydrolase</keyword>
<dbReference type="AlphaFoldDB" id="A0A174QGW0"/>
<dbReference type="PANTHER" id="PTHR11851:SF49">
    <property type="entry name" value="MITOCHONDRIAL-PROCESSING PEPTIDASE SUBUNIT ALPHA"/>
    <property type="match status" value="1"/>
</dbReference>
<dbReference type="InterPro" id="IPR007863">
    <property type="entry name" value="Peptidase_M16_C"/>
</dbReference>
<proteinExistence type="inferred from homology"/>
<dbReference type="PROSITE" id="PS00143">
    <property type="entry name" value="INSULINASE"/>
    <property type="match status" value="1"/>
</dbReference>
<gene>
    <name evidence="5" type="primary">ptrA_2</name>
    <name evidence="5" type="ORF">ERS852568_00467</name>
</gene>
<comment type="similarity">
    <text evidence="1 2">Belongs to the peptidase M16 family.</text>
</comment>
<dbReference type="InterPro" id="IPR011765">
    <property type="entry name" value="Pept_M16_N"/>
</dbReference>
<reference evidence="5 6" key="1">
    <citation type="submission" date="2015-09" db="EMBL/GenBank/DDBJ databases">
        <authorList>
            <consortium name="Pathogen Informatics"/>
        </authorList>
    </citation>
    <scope>NUCLEOTIDE SEQUENCE [LARGE SCALE GENOMIC DNA]</scope>
    <source>
        <strain evidence="5 6">2789STDY5834956</strain>
    </source>
</reference>
<evidence type="ECO:0000313" key="6">
    <source>
        <dbReference type="Proteomes" id="UP000095563"/>
    </source>
</evidence>
<evidence type="ECO:0000259" key="4">
    <source>
        <dbReference type="Pfam" id="PF05193"/>
    </source>
</evidence>
<protein>
    <submittedName>
        <fullName evidence="5">Peptidase M16 domain-containing protein</fullName>
        <ecNumber evidence="5">3.4.24.55</ecNumber>
    </submittedName>
</protein>
<feature type="domain" description="Peptidase M16 C-terminal" evidence="4">
    <location>
        <begin position="165"/>
        <end position="338"/>
    </location>
</feature>
<dbReference type="InterPro" id="IPR050361">
    <property type="entry name" value="MPP/UQCRC_Complex"/>
</dbReference>
<feature type="domain" description="Peptidase M16 N-terminal" evidence="3">
    <location>
        <begin position="13"/>
        <end position="159"/>
    </location>
</feature>
<dbReference type="GO" id="GO:0046872">
    <property type="term" value="F:metal ion binding"/>
    <property type="evidence" value="ECO:0007669"/>
    <property type="project" value="InterPro"/>
</dbReference>
<dbReference type="PANTHER" id="PTHR11851">
    <property type="entry name" value="METALLOPROTEASE"/>
    <property type="match status" value="1"/>
</dbReference>
<organism evidence="5 6">
    <name type="scientific">Clostridium baratii</name>
    <dbReference type="NCBI Taxonomy" id="1561"/>
    <lineage>
        <taxon>Bacteria</taxon>
        <taxon>Bacillati</taxon>
        <taxon>Bacillota</taxon>
        <taxon>Clostridia</taxon>
        <taxon>Eubacteriales</taxon>
        <taxon>Clostridiaceae</taxon>
        <taxon>Clostridium</taxon>
    </lineage>
</organism>
<dbReference type="Pfam" id="PF00675">
    <property type="entry name" value="Peptidase_M16"/>
    <property type="match status" value="1"/>
</dbReference>
<dbReference type="InterPro" id="IPR011249">
    <property type="entry name" value="Metalloenz_LuxS/M16"/>
</dbReference>
<evidence type="ECO:0000256" key="1">
    <source>
        <dbReference type="ARBA" id="ARBA00007261"/>
    </source>
</evidence>
<dbReference type="FunFam" id="3.30.830.10:FF:000008">
    <property type="entry name" value="Mitochondrial-processing peptidase subunit beta"/>
    <property type="match status" value="1"/>
</dbReference>
<dbReference type="EMBL" id="CZBO01000001">
    <property type="protein sequence ID" value="CUP69965.1"/>
    <property type="molecule type" value="Genomic_DNA"/>
</dbReference>
<dbReference type="Pfam" id="PF05193">
    <property type="entry name" value="Peptidase_M16_C"/>
    <property type="match status" value="1"/>
</dbReference>
<evidence type="ECO:0000313" key="5">
    <source>
        <dbReference type="EMBL" id="CUP69965.1"/>
    </source>
</evidence>
<dbReference type="InterPro" id="IPR001431">
    <property type="entry name" value="Pept_M16_Zn_BS"/>
</dbReference>
<dbReference type="Proteomes" id="UP000095563">
    <property type="component" value="Unassembled WGS sequence"/>
</dbReference>